<dbReference type="RefSeq" id="WP_419187656.1">
    <property type="nucleotide sequence ID" value="NZ_CP036272.1"/>
</dbReference>
<keyword evidence="1 7" id="KW-0808">Transferase</keyword>
<evidence type="ECO:0000259" key="6">
    <source>
        <dbReference type="PROSITE" id="PS50011"/>
    </source>
</evidence>
<name>A0A517T041_9BACT</name>
<dbReference type="PROSITE" id="PS00107">
    <property type="entry name" value="PROTEIN_KINASE_ATP"/>
    <property type="match status" value="1"/>
</dbReference>
<dbReference type="Proteomes" id="UP000315003">
    <property type="component" value="Chromosome"/>
</dbReference>
<protein>
    <submittedName>
        <fullName evidence="7">Serine/threonine-protein kinase PrkC</fullName>
        <ecNumber evidence="7">2.7.11.1</ecNumber>
    </submittedName>
</protein>
<dbReference type="SMART" id="SM00220">
    <property type="entry name" value="S_TKc"/>
    <property type="match status" value="1"/>
</dbReference>
<dbReference type="InterPro" id="IPR008271">
    <property type="entry name" value="Ser/Thr_kinase_AS"/>
</dbReference>
<keyword evidence="4 5" id="KW-0067">ATP-binding</keyword>
<evidence type="ECO:0000256" key="2">
    <source>
        <dbReference type="ARBA" id="ARBA00022741"/>
    </source>
</evidence>
<keyword evidence="8" id="KW-1185">Reference proteome</keyword>
<dbReference type="EC" id="2.7.11.1" evidence="7"/>
<dbReference type="CDD" id="cd14014">
    <property type="entry name" value="STKc_PknB_like"/>
    <property type="match status" value="1"/>
</dbReference>
<evidence type="ECO:0000256" key="1">
    <source>
        <dbReference type="ARBA" id="ARBA00022679"/>
    </source>
</evidence>
<keyword evidence="3 7" id="KW-0418">Kinase</keyword>
<evidence type="ECO:0000256" key="5">
    <source>
        <dbReference type="PROSITE-ProRule" id="PRU10141"/>
    </source>
</evidence>
<organism evidence="7 8">
    <name type="scientific">Stieleria bergensis</name>
    <dbReference type="NCBI Taxonomy" id="2528025"/>
    <lineage>
        <taxon>Bacteria</taxon>
        <taxon>Pseudomonadati</taxon>
        <taxon>Planctomycetota</taxon>
        <taxon>Planctomycetia</taxon>
        <taxon>Pirellulales</taxon>
        <taxon>Pirellulaceae</taxon>
        <taxon>Stieleria</taxon>
    </lineage>
</organism>
<dbReference type="PANTHER" id="PTHR43289:SF6">
    <property type="entry name" value="SERINE_THREONINE-PROTEIN KINASE NEKL-3"/>
    <property type="match status" value="1"/>
</dbReference>
<dbReference type="EMBL" id="CP036272">
    <property type="protein sequence ID" value="QDT61760.1"/>
    <property type="molecule type" value="Genomic_DNA"/>
</dbReference>
<sequence>MTNYKLFATGQTESPSLRVGSRLGKYRIMKRLGEGGFATVYAANDTIEGRQVALKIPEERFTSNNQCLDSLLREVRILAKLDHPSIVQLKDAQFYGDRFVMVFPLGGESLLDRLTRRMARASAVDYALQMIDAVAYAHQHKILHRDIKPENLILFPDQTIRLGDFGLARVQVGRHEMSGSGTLGYMAPEQAMGHPSYRSDVFSLGLVLYRLLAGELPEYPFESPLPGYNRLRRGLAADFVAAIRKAVDPAPNKRFRDAVAMKNAIASIRTPLICGSIPSKLRVTSSTRRAA</sequence>
<evidence type="ECO:0000256" key="3">
    <source>
        <dbReference type="ARBA" id="ARBA00022777"/>
    </source>
</evidence>
<feature type="domain" description="Protein kinase" evidence="6">
    <location>
        <begin position="26"/>
        <end position="273"/>
    </location>
</feature>
<evidence type="ECO:0000256" key="4">
    <source>
        <dbReference type="ARBA" id="ARBA00022840"/>
    </source>
</evidence>
<keyword evidence="2 5" id="KW-0547">Nucleotide-binding</keyword>
<reference evidence="7 8" key="1">
    <citation type="submission" date="2019-02" db="EMBL/GenBank/DDBJ databases">
        <title>Deep-cultivation of Planctomycetes and their phenomic and genomic characterization uncovers novel biology.</title>
        <authorList>
            <person name="Wiegand S."/>
            <person name="Jogler M."/>
            <person name="Boedeker C."/>
            <person name="Pinto D."/>
            <person name="Vollmers J."/>
            <person name="Rivas-Marin E."/>
            <person name="Kohn T."/>
            <person name="Peeters S.H."/>
            <person name="Heuer A."/>
            <person name="Rast P."/>
            <person name="Oberbeckmann S."/>
            <person name="Bunk B."/>
            <person name="Jeske O."/>
            <person name="Meyerdierks A."/>
            <person name="Storesund J.E."/>
            <person name="Kallscheuer N."/>
            <person name="Luecker S."/>
            <person name="Lage O.M."/>
            <person name="Pohl T."/>
            <person name="Merkel B.J."/>
            <person name="Hornburger P."/>
            <person name="Mueller R.-W."/>
            <person name="Bruemmer F."/>
            <person name="Labrenz M."/>
            <person name="Spormann A.M."/>
            <person name="Op den Camp H."/>
            <person name="Overmann J."/>
            <person name="Amann R."/>
            <person name="Jetten M.S.M."/>
            <person name="Mascher T."/>
            <person name="Medema M.H."/>
            <person name="Devos D.P."/>
            <person name="Kaster A.-K."/>
            <person name="Ovreas L."/>
            <person name="Rohde M."/>
            <person name="Galperin M.Y."/>
            <person name="Jogler C."/>
        </authorList>
    </citation>
    <scope>NUCLEOTIDE SEQUENCE [LARGE SCALE GENOMIC DNA]</scope>
    <source>
        <strain evidence="7 8">SV_7m_r</strain>
    </source>
</reference>
<dbReference type="InterPro" id="IPR017441">
    <property type="entry name" value="Protein_kinase_ATP_BS"/>
</dbReference>
<dbReference type="InterPro" id="IPR000719">
    <property type="entry name" value="Prot_kinase_dom"/>
</dbReference>
<dbReference type="AlphaFoldDB" id="A0A517T041"/>
<dbReference type="PANTHER" id="PTHR43289">
    <property type="entry name" value="MITOGEN-ACTIVATED PROTEIN KINASE KINASE KINASE 20-RELATED"/>
    <property type="match status" value="1"/>
</dbReference>
<accession>A0A517T041</accession>
<proteinExistence type="predicted"/>
<dbReference type="GO" id="GO:0004674">
    <property type="term" value="F:protein serine/threonine kinase activity"/>
    <property type="evidence" value="ECO:0007669"/>
    <property type="project" value="UniProtKB-EC"/>
</dbReference>
<dbReference type="GO" id="GO:0005524">
    <property type="term" value="F:ATP binding"/>
    <property type="evidence" value="ECO:0007669"/>
    <property type="project" value="UniProtKB-UniRule"/>
</dbReference>
<dbReference type="InterPro" id="IPR011009">
    <property type="entry name" value="Kinase-like_dom_sf"/>
</dbReference>
<evidence type="ECO:0000313" key="8">
    <source>
        <dbReference type="Proteomes" id="UP000315003"/>
    </source>
</evidence>
<dbReference type="PROSITE" id="PS50011">
    <property type="entry name" value="PROTEIN_KINASE_DOM"/>
    <property type="match status" value="1"/>
</dbReference>
<evidence type="ECO:0000313" key="7">
    <source>
        <dbReference type="EMBL" id="QDT61760.1"/>
    </source>
</evidence>
<dbReference type="SUPFAM" id="SSF56112">
    <property type="entry name" value="Protein kinase-like (PK-like)"/>
    <property type="match status" value="1"/>
</dbReference>
<gene>
    <name evidence="7" type="primary">prkC_15</name>
    <name evidence="7" type="ORF">SV7mr_43000</name>
</gene>
<dbReference type="PROSITE" id="PS00108">
    <property type="entry name" value="PROTEIN_KINASE_ST"/>
    <property type="match status" value="1"/>
</dbReference>
<dbReference type="Gene3D" id="1.10.510.10">
    <property type="entry name" value="Transferase(Phosphotransferase) domain 1"/>
    <property type="match status" value="1"/>
</dbReference>
<feature type="binding site" evidence="5">
    <location>
        <position position="55"/>
    </location>
    <ligand>
        <name>ATP</name>
        <dbReference type="ChEBI" id="CHEBI:30616"/>
    </ligand>
</feature>
<dbReference type="Pfam" id="PF00069">
    <property type="entry name" value="Pkinase"/>
    <property type="match status" value="1"/>
</dbReference>